<dbReference type="EMBL" id="JACDUR010000004">
    <property type="protein sequence ID" value="MBA2892390.1"/>
    <property type="molecule type" value="Genomic_DNA"/>
</dbReference>
<dbReference type="InterPro" id="IPR010982">
    <property type="entry name" value="Lambda_DNA-bd_dom_sf"/>
</dbReference>
<dbReference type="InterPro" id="IPR000843">
    <property type="entry name" value="HTH_LacI"/>
</dbReference>
<dbReference type="SUPFAM" id="SSF53822">
    <property type="entry name" value="Periplasmic binding protein-like I"/>
    <property type="match status" value="1"/>
</dbReference>
<evidence type="ECO:0000259" key="4">
    <source>
        <dbReference type="PROSITE" id="PS50932"/>
    </source>
</evidence>
<name>A0A7W0HQY9_9ACTN</name>
<dbReference type="CDD" id="cd01392">
    <property type="entry name" value="HTH_LacI"/>
    <property type="match status" value="1"/>
</dbReference>
<evidence type="ECO:0000256" key="3">
    <source>
        <dbReference type="ARBA" id="ARBA00023163"/>
    </source>
</evidence>
<evidence type="ECO:0000313" key="5">
    <source>
        <dbReference type="EMBL" id="MBA2892390.1"/>
    </source>
</evidence>
<dbReference type="Gene3D" id="3.40.50.2300">
    <property type="match status" value="2"/>
</dbReference>
<dbReference type="PANTHER" id="PTHR30146">
    <property type="entry name" value="LACI-RELATED TRANSCRIPTIONAL REPRESSOR"/>
    <property type="match status" value="1"/>
</dbReference>
<dbReference type="Gene3D" id="1.10.260.40">
    <property type="entry name" value="lambda repressor-like DNA-binding domains"/>
    <property type="match status" value="1"/>
</dbReference>
<accession>A0A7W0HQY9</accession>
<dbReference type="InterPro" id="IPR028082">
    <property type="entry name" value="Peripla_BP_I"/>
</dbReference>
<dbReference type="GO" id="GO:0000976">
    <property type="term" value="F:transcription cis-regulatory region binding"/>
    <property type="evidence" value="ECO:0007669"/>
    <property type="project" value="TreeGrafter"/>
</dbReference>
<gene>
    <name evidence="5" type="ORF">HNR30_003744</name>
</gene>
<dbReference type="Pfam" id="PF13377">
    <property type="entry name" value="Peripla_BP_3"/>
    <property type="match status" value="1"/>
</dbReference>
<organism evidence="5 6">
    <name type="scientific">Nonomuraea soli</name>
    <dbReference type="NCBI Taxonomy" id="1032476"/>
    <lineage>
        <taxon>Bacteria</taxon>
        <taxon>Bacillati</taxon>
        <taxon>Actinomycetota</taxon>
        <taxon>Actinomycetes</taxon>
        <taxon>Streptosporangiales</taxon>
        <taxon>Streptosporangiaceae</taxon>
        <taxon>Nonomuraea</taxon>
    </lineage>
</organism>
<dbReference type="SUPFAM" id="SSF47413">
    <property type="entry name" value="lambda repressor-like DNA-binding domains"/>
    <property type="match status" value="1"/>
</dbReference>
<dbReference type="Proteomes" id="UP000530928">
    <property type="component" value="Unassembled WGS sequence"/>
</dbReference>
<comment type="caution">
    <text evidence="5">The sequence shown here is derived from an EMBL/GenBank/DDBJ whole genome shotgun (WGS) entry which is preliminary data.</text>
</comment>
<dbReference type="AlphaFoldDB" id="A0A7W0HQY9"/>
<dbReference type="CDD" id="cd06267">
    <property type="entry name" value="PBP1_LacI_sugar_binding-like"/>
    <property type="match status" value="1"/>
</dbReference>
<dbReference type="GO" id="GO:0003700">
    <property type="term" value="F:DNA-binding transcription factor activity"/>
    <property type="evidence" value="ECO:0007669"/>
    <property type="project" value="TreeGrafter"/>
</dbReference>
<keyword evidence="6" id="KW-1185">Reference proteome</keyword>
<reference evidence="5 6" key="1">
    <citation type="submission" date="2020-07" db="EMBL/GenBank/DDBJ databases">
        <title>Genomic Encyclopedia of Type Strains, Phase IV (KMG-IV): sequencing the most valuable type-strain genomes for metagenomic binning, comparative biology and taxonomic classification.</title>
        <authorList>
            <person name="Goeker M."/>
        </authorList>
    </citation>
    <scope>NUCLEOTIDE SEQUENCE [LARGE SCALE GENOMIC DNA]</scope>
    <source>
        <strain evidence="5 6">DSM 45533</strain>
    </source>
</reference>
<evidence type="ECO:0000313" key="6">
    <source>
        <dbReference type="Proteomes" id="UP000530928"/>
    </source>
</evidence>
<keyword evidence="2" id="KW-0238">DNA-binding</keyword>
<keyword evidence="3" id="KW-0804">Transcription</keyword>
<evidence type="ECO:0000256" key="2">
    <source>
        <dbReference type="ARBA" id="ARBA00023125"/>
    </source>
</evidence>
<protein>
    <submittedName>
        <fullName evidence="5">LacI family transcriptional regulator</fullName>
    </submittedName>
</protein>
<keyword evidence="1" id="KW-0805">Transcription regulation</keyword>
<dbReference type="PANTHER" id="PTHR30146:SF109">
    <property type="entry name" value="HTH-TYPE TRANSCRIPTIONAL REGULATOR GALS"/>
    <property type="match status" value="1"/>
</dbReference>
<feature type="domain" description="HTH lacI-type" evidence="4">
    <location>
        <begin position="5"/>
        <end position="59"/>
    </location>
</feature>
<evidence type="ECO:0000256" key="1">
    <source>
        <dbReference type="ARBA" id="ARBA00023015"/>
    </source>
</evidence>
<dbReference type="PRINTS" id="PR00036">
    <property type="entry name" value="HTHLACI"/>
</dbReference>
<proteinExistence type="predicted"/>
<dbReference type="PROSITE" id="PS50932">
    <property type="entry name" value="HTH_LACI_2"/>
    <property type="match status" value="1"/>
</dbReference>
<dbReference type="Pfam" id="PF00356">
    <property type="entry name" value="LacI"/>
    <property type="match status" value="1"/>
</dbReference>
<dbReference type="SMART" id="SM00354">
    <property type="entry name" value="HTH_LACI"/>
    <property type="match status" value="1"/>
</dbReference>
<dbReference type="RefSeq" id="WP_312894485.1">
    <property type="nucleotide sequence ID" value="NZ_BAABAM010000003.1"/>
</dbReference>
<sequence length="331" mass="35935">MTRRPTMKDVAEAAGVALKTVSRVVNGETTVAPETLGRVQAAIDRLGYRRNEGARQLRQGRSQAIGLVVRDIADPFFAAIGKAVETRAEEDDLVVMIGSSHDDPARERDVALGFTARRPNALILAPIAKRQDYLLPDISDGLAVCAVDRPAQGIACDAVLSDNAVGIRLAVEHLLKQGHRRIGYLGDDPAVFTARERVTAFRAVMAEHGVPVDEHEVRLGSPSPEFVTSVMRTMLDESDPVTALITGNNRITLEVLKRHPSLPAALVAFDDLELAELLRPGLTVVAQDPEAIGRTAMSLLSDRLAEPLREPREIRVPVRLIPRGSGETLLR</sequence>
<dbReference type="InterPro" id="IPR046335">
    <property type="entry name" value="LacI/GalR-like_sensor"/>
</dbReference>